<dbReference type="RefSeq" id="WP_243558127.1">
    <property type="nucleotide sequence ID" value="NZ_CP094528.1"/>
</dbReference>
<organism evidence="1 2">
    <name type="scientific">Agromyces larvae</name>
    <dbReference type="NCBI Taxonomy" id="2929802"/>
    <lineage>
        <taxon>Bacteria</taxon>
        <taxon>Bacillati</taxon>
        <taxon>Actinomycetota</taxon>
        <taxon>Actinomycetes</taxon>
        <taxon>Micrococcales</taxon>
        <taxon>Microbacteriaceae</taxon>
        <taxon>Agromyces</taxon>
    </lineage>
</organism>
<proteinExistence type="predicted"/>
<evidence type="ECO:0008006" key="3">
    <source>
        <dbReference type="Google" id="ProtNLM"/>
    </source>
</evidence>
<name>A0ABY4C2D4_9MICO</name>
<keyword evidence="2" id="KW-1185">Reference proteome</keyword>
<gene>
    <name evidence="1" type="ORF">MTO99_07160</name>
</gene>
<dbReference type="EMBL" id="CP094528">
    <property type="protein sequence ID" value="UOE45528.1"/>
    <property type="molecule type" value="Genomic_DNA"/>
</dbReference>
<accession>A0ABY4C2D4</accession>
<evidence type="ECO:0000313" key="1">
    <source>
        <dbReference type="EMBL" id="UOE45528.1"/>
    </source>
</evidence>
<dbReference type="Gene3D" id="3.30.2130.10">
    <property type="entry name" value="VC0802-like"/>
    <property type="match status" value="1"/>
</dbReference>
<dbReference type="SUPFAM" id="SSF55021">
    <property type="entry name" value="ACT-like"/>
    <property type="match status" value="1"/>
</dbReference>
<dbReference type="InterPro" id="IPR045865">
    <property type="entry name" value="ACT-like_dom_sf"/>
</dbReference>
<protein>
    <recommendedName>
        <fullName evidence="3">ACT domain-containing protein</fullName>
    </recommendedName>
</protein>
<sequence>MSFPETDPRERDIAVPLPHRPGALARFAAVVGEAGVNLEGGGAWVDDGGGAGTAHFLVDDGARAEAALRAAGYDPVVSEAVATRLDQGRPGQLAALLARLADAGVDLIALYSDHGGRLMLVVDDRHRAAARRAVEASAPLDPRS</sequence>
<dbReference type="CDD" id="cd02116">
    <property type="entry name" value="ACT"/>
    <property type="match status" value="1"/>
</dbReference>
<reference evidence="1 2" key="1">
    <citation type="submission" date="2022-03" db="EMBL/GenBank/DDBJ databases">
        <title>Mucilaginibacter sp. isolated from the gut of Protaetia brevitarsis seulensis larvae.</title>
        <authorList>
            <person name="Won M."/>
            <person name="Kim S.-J."/>
            <person name="Kwon S.-W."/>
        </authorList>
    </citation>
    <scope>NUCLEOTIDE SEQUENCE [LARGE SCALE GENOMIC DNA]</scope>
    <source>
        <strain evidence="1 2">CFWR-12</strain>
    </source>
</reference>
<dbReference type="Proteomes" id="UP000832097">
    <property type="component" value="Chromosome"/>
</dbReference>
<evidence type="ECO:0000313" key="2">
    <source>
        <dbReference type="Proteomes" id="UP000832097"/>
    </source>
</evidence>